<keyword evidence="4" id="KW-1185">Reference proteome</keyword>
<feature type="compositionally biased region" description="Polar residues" evidence="1">
    <location>
        <begin position="733"/>
        <end position="744"/>
    </location>
</feature>
<dbReference type="PANTHER" id="PTHR38248:SF2">
    <property type="entry name" value="FUNK1 11"/>
    <property type="match status" value="1"/>
</dbReference>
<dbReference type="InterPro" id="IPR040976">
    <property type="entry name" value="Pkinase_fungal"/>
</dbReference>
<feature type="domain" description="Fungal-type protein kinase" evidence="2">
    <location>
        <begin position="210"/>
        <end position="571"/>
    </location>
</feature>
<dbReference type="InterPro" id="IPR011009">
    <property type="entry name" value="Kinase-like_dom_sf"/>
</dbReference>
<proteinExistence type="predicted"/>
<dbReference type="Gene3D" id="1.10.510.10">
    <property type="entry name" value="Transferase(Phosphotransferase) domain 1"/>
    <property type="match status" value="1"/>
</dbReference>
<accession>A0A1Y2IMR7</accession>
<gene>
    <name evidence="3" type="ORF">PYCCODRAFT_1367390</name>
</gene>
<evidence type="ECO:0000313" key="4">
    <source>
        <dbReference type="Proteomes" id="UP000193067"/>
    </source>
</evidence>
<evidence type="ECO:0000259" key="2">
    <source>
        <dbReference type="Pfam" id="PF17667"/>
    </source>
</evidence>
<feature type="compositionally biased region" description="Basic and acidic residues" evidence="1">
    <location>
        <begin position="711"/>
        <end position="732"/>
    </location>
</feature>
<organism evidence="3 4">
    <name type="scientific">Trametes coccinea (strain BRFM310)</name>
    <name type="common">Pycnoporus coccineus</name>
    <dbReference type="NCBI Taxonomy" id="1353009"/>
    <lineage>
        <taxon>Eukaryota</taxon>
        <taxon>Fungi</taxon>
        <taxon>Dikarya</taxon>
        <taxon>Basidiomycota</taxon>
        <taxon>Agaricomycotina</taxon>
        <taxon>Agaricomycetes</taxon>
        <taxon>Polyporales</taxon>
        <taxon>Polyporaceae</taxon>
        <taxon>Trametes</taxon>
    </lineage>
</organism>
<reference evidence="3 4" key="1">
    <citation type="journal article" date="2015" name="Biotechnol. Biofuels">
        <title>Enhanced degradation of softwood versus hardwood by the white-rot fungus Pycnoporus coccineus.</title>
        <authorList>
            <person name="Couturier M."/>
            <person name="Navarro D."/>
            <person name="Chevret D."/>
            <person name="Henrissat B."/>
            <person name="Piumi F."/>
            <person name="Ruiz-Duenas F.J."/>
            <person name="Martinez A.T."/>
            <person name="Grigoriev I.V."/>
            <person name="Riley R."/>
            <person name="Lipzen A."/>
            <person name="Berrin J.G."/>
            <person name="Master E.R."/>
            <person name="Rosso M.N."/>
        </authorList>
    </citation>
    <scope>NUCLEOTIDE SEQUENCE [LARGE SCALE GENOMIC DNA]</scope>
    <source>
        <strain evidence="3 4">BRFM310</strain>
    </source>
</reference>
<feature type="region of interest" description="Disordered" evidence="1">
    <location>
        <begin position="680"/>
        <end position="752"/>
    </location>
</feature>
<dbReference type="Pfam" id="PF17667">
    <property type="entry name" value="Pkinase_fungal"/>
    <property type="match status" value="1"/>
</dbReference>
<protein>
    <recommendedName>
        <fullName evidence="2">Fungal-type protein kinase domain-containing protein</fullName>
    </recommendedName>
</protein>
<dbReference type="SUPFAM" id="SSF56112">
    <property type="entry name" value="Protein kinase-like (PK-like)"/>
    <property type="match status" value="1"/>
</dbReference>
<evidence type="ECO:0000256" key="1">
    <source>
        <dbReference type="SAM" id="MobiDB-lite"/>
    </source>
</evidence>
<dbReference type="Proteomes" id="UP000193067">
    <property type="component" value="Unassembled WGS sequence"/>
</dbReference>
<evidence type="ECO:0000313" key="3">
    <source>
        <dbReference type="EMBL" id="OSD02397.1"/>
    </source>
</evidence>
<dbReference type="AlphaFoldDB" id="A0A1Y2IMR7"/>
<dbReference type="PANTHER" id="PTHR38248">
    <property type="entry name" value="FUNK1 6"/>
    <property type="match status" value="1"/>
</dbReference>
<dbReference type="EMBL" id="KZ084105">
    <property type="protein sequence ID" value="OSD02397.1"/>
    <property type="molecule type" value="Genomic_DNA"/>
</dbReference>
<name>A0A1Y2IMR7_TRAC3</name>
<feature type="compositionally biased region" description="Low complexity" evidence="1">
    <location>
        <begin position="693"/>
        <end position="702"/>
    </location>
</feature>
<sequence>MALDAELSRIHGLHPAFAETCLGQHIADLRKCTLGPVPVDMFLKELLPLSSSTDIRGRLSSRSAFSGVPQRADSPARIYVPLLHALNKRTKTKSRCPGFEFVDTYERSRKPTHPGYAKPHICCFSPDNARIVRDASPRSRLEFAYAELFIQVASDPATDFFVDPPAATTEDASEATDHTLRATNAHEFLREFDDEYIFEEAERMYGLHIAYATEIFARQHRLFLFSISLHGSNARFFRRDRAGCLVSKAFDIRRQPQLLTDFLWRFSQLSDAKRGLDTTVRLASPHEEAMFRDAIRDEVRLQLEIEGDELEKAVSAHYLRGHVAVIPVTSRRPLTSEEREHRFIVSRPIVSPLTLPGRGTRGFWAVDAKTGRVVFLKDCWRFYWAEQIEGDILQGLNELGVRNVPLLAVHGYVPVVPSDGERASEAYLGDPWVCKVGGQRVRINELWHYRFVTSTVGYSLESLQGTEELFTLIANECDVQAMRDALEKDSRIHRDLSVGNIILVKEPDRAVRKGYLIDWEVSDRIDDSGESLHCGRVGTFKFMSIRMLDSDQANGKHTFADDMEALLYVVFHCALYYLPHDLSPWDLTSFTEGFFDSYMRYPGGVLHGGSGKFANAHDRLFTKNVHFQDTAFDEWLQAVMDLHCQPIDRPKREENLWTLENLDAYWTKFLEAHNLERGNRQVHKPLEDETDDSCSPSSSPSPTNNATTAKRRIDELDLDQDRAPKAACRRVDSSTQYPPNSQIVHASPSPRTVLRRSERIRAQAATVQAQGARYPARIN</sequence>
<dbReference type="OrthoDB" id="3265188at2759"/>